<organism evidence="1 2">
    <name type="scientific">Halalkalibacillus sediminis</name>
    <dbReference type="NCBI Taxonomy" id="2018042"/>
    <lineage>
        <taxon>Bacteria</taxon>
        <taxon>Bacillati</taxon>
        <taxon>Bacillota</taxon>
        <taxon>Bacilli</taxon>
        <taxon>Bacillales</taxon>
        <taxon>Bacillaceae</taxon>
        <taxon>Halalkalibacillus</taxon>
    </lineage>
</organism>
<dbReference type="AlphaFoldDB" id="A0A2I0QWU3"/>
<comment type="caution">
    <text evidence="1">The sequence shown here is derived from an EMBL/GenBank/DDBJ whole genome shotgun (WGS) entry which is preliminary data.</text>
</comment>
<keyword evidence="2" id="KW-1185">Reference proteome</keyword>
<gene>
    <name evidence="1" type="ORF">CEY16_03425</name>
</gene>
<protein>
    <submittedName>
        <fullName evidence="1">DUF1798 domain-containing protein</fullName>
    </submittedName>
</protein>
<dbReference type="EMBL" id="PJNH01000001">
    <property type="protein sequence ID" value="PKR78816.1"/>
    <property type="molecule type" value="Genomic_DNA"/>
</dbReference>
<proteinExistence type="predicted"/>
<dbReference type="Gene3D" id="1.20.120.440">
    <property type="entry name" value="YppE-like"/>
    <property type="match status" value="1"/>
</dbReference>
<evidence type="ECO:0000313" key="1">
    <source>
        <dbReference type="EMBL" id="PKR78816.1"/>
    </source>
</evidence>
<dbReference type="InterPro" id="IPR023351">
    <property type="entry name" value="YppE-like_sf"/>
</dbReference>
<dbReference type="Pfam" id="PF08807">
    <property type="entry name" value="DUF1798"/>
    <property type="match status" value="1"/>
</dbReference>
<dbReference type="InterPro" id="IPR014913">
    <property type="entry name" value="YppE-like"/>
</dbReference>
<name>A0A2I0QWU3_9BACI</name>
<reference evidence="1 2" key="1">
    <citation type="submission" date="2017-06" db="EMBL/GenBank/DDBJ databases">
        <title>the draft geome sequence of Illustriluteabacillus marina B3227.</title>
        <authorList>
            <person name="He R.-H."/>
            <person name="Du Z.-J."/>
        </authorList>
    </citation>
    <scope>NUCLEOTIDE SEQUENCE [LARGE SCALE GENOMIC DNA]</scope>
    <source>
        <strain evidence="1 2">B3227</strain>
    </source>
</reference>
<sequence>MEEFLRLTTELKNNILEDSIDRYLNGKKYDRKNHDDFEEIKEITIPLFERIEKWETDAQSIVHQIPLFPNQIENTKDNLEILMLHSFFHDVRKKRFMELYHSVLYNLDIILDQTNK</sequence>
<accession>A0A2I0QWU3</accession>
<dbReference type="SUPFAM" id="SSF140415">
    <property type="entry name" value="YppE-like"/>
    <property type="match status" value="1"/>
</dbReference>
<dbReference type="RefSeq" id="WP_101330560.1">
    <property type="nucleotide sequence ID" value="NZ_PJNH01000001.1"/>
</dbReference>
<dbReference type="OrthoDB" id="2691485at2"/>
<dbReference type="Proteomes" id="UP000243524">
    <property type="component" value="Unassembled WGS sequence"/>
</dbReference>
<evidence type="ECO:0000313" key="2">
    <source>
        <dbReference type="Proteomes" id="UP000243524"/>
    </source>
</evidence>